<accession>A0AAV8WA96</accession>
<name>A0AAV8WA96_9CUCU</name>
<organism evidence="1 2">
    <name type="scientific">Exocentrus adspersus</name>
    <dbReference type="NCBI Taxonomy" id="1586481"/>
    <lineage>
        <taxon>Eukaryota</taxon>
        <taxon>Metazoa</taxon>
        <taxon>Ecdysozoa</taxon>
        <taxon>Arthropoda</taxon>
        <taxon>Hexapoda</taxon>
        <taxon>Insecta</taxon>
        <taxon>Pterygota</taxon>
        <taxon>Neoptera</taxon>
        <taxon>Endopterygota</taxon>
        <taxon>Coleoptera</taxon>
        <taxon>Polyphaga</taxon>
        <taxon>Cucujiformia</taxon>
        <taxon>Chrysomeloidea</taxon>
        <taxon>Cerambycidae</taxon>
        <taxon>Lamiinae</taxon>
        <taxon>Acanthocinini</taxon>
        <taxon>Exocentrus</taxon>
    </lineage>
</organism>
<proteinExistence type="predicted"/>
<dbReference type="AlphaFoldDB" id="A0AAV8WA96"/>
<evidence type="ECO:0000313" key="1">
    <source>
        <dbReference type="EMBL" id="KAJ8923491.1"/>
    </source>
</evidence>
<evidence type="ECO:0000313" key="2">
    <source>
        <dbReference type="Proteomes" id="UP001159042"/>
    </source>
</evidence>
<comment type="caution">
    <text evidence="1">The sequence shown here is derived from an EMBL/GenBank/DDBJ whole genome shotgun (WGS) entry which is preliminary data.</text>
</comment>
<dbReference type="EMBL" id="JANEYG010000004">
    <property type="protein sequence ID" value="KAJ8923491.1"/>
    <property type="molecule type" value="Genomic_DNA"/>
</dbReference>
<sequence>MACFSLSDKCPKLSSFRFLGGEGDSNKVLIKVRYKLVGFPGLLVIRHRVNVIYGSRAIYENITLAQTASVYLLPLSSYKGLFLGFMSNRVKRKLYSHMSYLILVS</sequence>
<keyword evidence="2" id="KW-1185">Reference proteome</keyword>
<protein>
    <submittedName>
        <fullName evidence="1">Uncharacterized protein</fullName>
    </submittedName>
</protein>
<gene>
    <name evidence="1" type="ORF">NQ315_010069</name>
</gene>
<reference evidence="1 2" key="1">
    <citation type="journal article" date="2023" name="Insect Mol. Biol.">
        <title>Genome sequencing provides insights into the evolution of gene families encoding plant cell wall-degrading enzymes in longhorned beetles.</title>
        <authorList>
            <person name="Shin N.R."/>
            <person name="Okamura Y."/>
            <person name="Kirsch R."/>
            <person name="Pauchet Y."/>
        </authorList>
    </citation>
    <scope>NUCLEOTIDE SEQUENCE [LARGE SCALE GENOMIC DNA]</scope>
    <source>
        <strain evidence="1">EAD_L_NR</strain>
    </source>
</reference>
<dbReference type="Proteomes" id="UP001159042">
    <property type="component" value="Unassembled WGS sequence"/>
</dbReference>